<dbReference type="PROSITE" id="PS51257">
    <property type="entry name" value="PROKAR_LIPOPROTEIN"/>
    <property type="match status" value="1"/>
</dbReference>
<reference evidence="4 5" key="1">
    <citation type="submission" date="2023-01" db="EMBL/GenBank/DDBJ databases">
        <title>Thalassococcus onchidii sp. nov., isolated from a marine invertebrate from the South China Sea.</title>
        <authorList>
            <person name="Xu S."/>
            <person name="Liu Z."/>
            <person name="Xu Y."/>
        </authorList>
    </citation>
    <scope>NUCLEOTIDE SEQUENCE [LARGE SCALE GENOMIC DNA]</scope>
    <source>
        <strain evidence="4 5">KCTC 32084</strain>
    </source>
</reference>
<name>A0ABT4XSZ9_9RHOB</name>
<evidence type="ECO:0000313" key="5">
    <source>
        <dbReference type="Proteomes" id="UP001210720"/>
    </source>
</evidence>
<dbReference type="Pfam" id="PF04333">
    <property type="entry name" value="MlaA"/>
    <property type="match status" value="1"/>
</dbReference>
<organism evidence="4 5">
    <name type="scientific">Thalassococcus lentus</name>
    <dbReference type="NCBI Taxonomy" id="1210524"/>
    <lineage>
        <taxon>Bacteria</taxon>
        <taxon>Pseudomonadati</taxon>
        <taxon>Pseudomonadota</taxon>
        <taxon>Alphaproteobacteria</taxon>
        <taxon>Rhodobacterales</taxon>
        <taxon>Roseobacteraceae</taxon>
        <taxon>Thalassococcus</taxon>
    </lineage>
</organism>
<gene>
    <name evidence="4" type="ORF">PFY00_10125</name>
</gene>
<keyword evidence="4" id="KW-0449">Lipoprotein</keyword>
<dbReference type="PRINTS" id="PR01805">
    <property type="entry name" value="VACJLIPOPROT"/>
</dbReference>
<evidence type="ECO:0000256" key="3">
    <source>
        <dbReference type="SAM" id="SignalP"/>
    </source>
</evidence>
<feature type="chain" id="PRO_5046862199" evidence="3">
    <location>
        <begin position="28"/>
        <end position="250"/>
    </location>
</feature>
<dbReference type="EMBL" id="JAQIOY010000003">
    <property type="protein sequence ID" value="MDA7425084.1"/>
    <property type="molecule type" value="Genomic_DNA"/>
</dbReference>
<evidence type="ECO:0000313" key="4">
    <source>
        <dbReference type="EMBL" id="MDA7425084.1"/>
    </source>
</evidence>
<feature type="signal peptide" evidence="3">
    <location>
        <begin position="1"/>
        <end position="27"/>
    </location>
</feature>
<keyword evidence="5" id="KW-1185">Reference proteome</keyword>
<protein>
    <submittedName>
        <fullName evidence="4">VacJ family lipoprotein</fullName>
    </submittedName>
</protein>
<dbReference type="PANTHER" id="PTHR30035">
    <property type="entry name" value="LIPOPROTEIN VACJ-RELATED"/>
    <property type="match status" value="1"/>
</dbReference>
<accession>A0ABT4XSZ9</accession>
<evidence type="ECO:0000256" key="2">
    <source>
        <dbReference type="ARBA" id="ARBA00022729"/>
    </source>
</evidence>
<dbReference type="PANTHER" id="PTHR30035:SF3">
    <property type="entry name" value="INTERMEMBRANE PHOSPHOLIPID TRANSPORT SYSTEM LIPOPROTEIN MLAA"/>
    <property type="match status" value="1"/>
</dbReference>
<proteinExistence type="inferred from homology"/>
<keyword evidence="2 3" id="KW-0732">Signal</keyword>
<dbReference type="InterPro" id="IPR007428">
    <property type="entry name" value="MlaA"/>
</dbReference>
<sequence length="250" mass="26776">MSAMRAIPALIVCAVLAACSVPGPGEAPDGIWDPNEAGNRKTHEFNRKLDKRVLRGSGNGYTRTVPEGVRKSVSNFADTTSLPQTVVNQILQGRPGPATRNTLRFAVNATLGFGGIADVASNMGMPKDESDFGETLHVWGVPEGAYVELPFLGPSTERDTAGRVVDLVTDPLSYVLPVGARRTATAARIVAKVGERGEFSGTVDSLLYDSADSYAQLRLIYLQNRRFELDGTEGAAGDYIDPEEIDTEGF</sequence>
<evidence type="ECO:0000256" key="1">
    <source>
        <dbReference type="ARBA" id="ARBA00010634"/>
    </source>
</evidence>
<comment type="similarity">
    <text evidence="1">Belongs to the MlaA family.</text>
</comment>
<comment type="caution">
    <text evidence="4">The sequence shown here is derived from an EMBL/GenBank/DDBJ whole genome shotgun (WGS) entry which is preliminary data.</text>
</comment>
<dbReference type="Proteomes" id="UP001210720">
    <property type="component" value="Unassembled WGS sequence"/>
</dbReference>